<dbReference type="GO" id="GO:0032259">
    <property type="term" value="P:methylation"/>
    <property type="evidence" value="ECO:0007669"/>
    <property type="project" value="UniProtKB-KW"/>
</dbReference>
<keyword evidence="9" id="KW-1185">Reference proteome</keyword>
<dbReference type="InterPro" id="IPR002403">
    <property type="entry name" value="Cyt_P450_E_grp-IV"/>
</dbReference>
<keyword evidence="6" id="KW-0503">Monooxygenase</keyword>
<dbReference type="GO" id="GO:0020037">
    <property type="term" value="F:heme binding"/>
    <property type="evidence" value="ECO:0007669"/>
    <property type="project" value="InterPro"/>
</dbReference>
<keyword evidence="7" id="KW-1133">Transmembrane helix</keyword>
<evidence type="ECO:0000256" key="1">
    <source>
        <dbReference type="ARBA" id="ARBA00001971"/>
    </source>
</evidence>
<feature type="transmembrane region" description="Helical" evidence="7">
    <location>
        <begin position="6"/>
        <end position="28"/>
    </location>
</feature>
<reference evidence="8" key="1">
    <citation type="journal article" date="2020" name="Stud. Mycol.">
        <title>101 Dothideomycetes genomes: a test case for predicting lifestyles and emergence of pathogens.</title>
        <authorList>
            <person name="Haridas S."/>
            <person name="Albert R."/>
            <person name="Binder M."/>
            <person name="Bloem J."/>
            <person name="Labutti K."/>
            <person name="Salamov A."/>
            <person name="Andreopoulos B."/>
            <person name="Baker S."/>
            <person name="Barry K."/>
            <person name="Bills G."/>
            <person name="Bluhm B."/>
            <person name="Cannon C."/>
            <person name="Castanera R."/>
            <person name="Culley D."/>
            <person name="Daum C."/>
            <person name="Ezra D."/>
            <person name="Gonzalez J."/>
            <person name="Henrissat B."/>
            <person name="Kuo A."/>
            <person name="Liang C."/>
            <person name="Lipzen A."/>
            <person name="Lutzoni F."/>
            <person name="Magnuson J."/>
            <person name="Mondo S."/>
            <person name="Nolan M."/>
            <person name="Ohm R."/>
            <person name="Pangilinan J."/>
            <person name="Park H.-J."/>
            <person name="Ramirez L."/>
            <person name="Alfaro M."/>
            <person name="Sun H."/>
            <person name="Tritt A."/>
            <person name="Yoshinaga Y."/>
            <person name="Zwiers L.-H."/>
            <person name="Turgeon B."/>
            <person name="Goodwin S."/>
            <person name="Spatafora J."/>
            <person name="Crous P."/>
            <person name="Grigoriev I."/>
        </authorList>
    </citation>
    <scope>NUCLEOTIDE SEQUENCE</scope>
    <source>
        <strain evidence="8">CBS 119687</strain>
    </source>
</reference>
<dbReference type="GeneID" id="54402698"/>
<feature type="binding site" description="axial binding residue" evidence="5">
    <location>
        <position position="467"/>
    </location>
    <ligand>
        <name>heme</name>
        <dbReference type="ChEBI" id="CHEBI:30413"/>
    </ligand>
    <ligandPart>
        <name>Fe</name>
        <dbReference type="ChEBI" id="CHEBI:18248"/>
    </ligandPart>
</feature>
<dbReference type="InterPro" id="IPR017972">
    <property type="entry name" value="Cyt_P450_CS"/>
</dbReference>
<dbReference type="GO" id="GO:0004497">
    <property type="term" value="F:monooxygenase activity"/>
    <property type="evidence" value="ECO:0007669"/>
    <property type="project" value="UniProtKB-KW"/>
</dbReference>
<keyword evidence="8" id="KW-0489">Methyltransferase</keyword>
<accession>A0A6A6AR00</accession>
<dbReference type="GO" id="GO:0008168">
    <property type="term" value="F:methyltransferase activity"/>
    <property type="evidence" value="ECO:0007669"/>
    <property type="project" value="UniProtKB-KW"/>
</dbReference>
<dbReference type="AlphaFoldDB" id="A0A6A6AR00"/>
<evidence type="ECO:0000256" key="6">
    <source>
        <dbReference type="RuleBase" id="RU000461"/>
    </source>
</evidence>
<name>A0A6A6AR00_9PLEO</name>
<dbReference type="Proteomes" id="UP000799771">
    <property type="component" value="Unassembled WGS sequence"/>
</dbReference>
<dbReference type="PANTHER" id="PTHR24305">
    <property type="entry name" value="CYTOCHROME P450"/>
    <property type="match status" value="1"/>
</dbReference>
<evidence type="ECO:0000256" key="2">
    <source>
        <dbReference type="ARBA" id="ARBA00010617"/>
    </source>
</evidence>
<keyword evidence="3 5" id="KW-0479">Metal-binding</keyword>
<evidence type="ECO:0000256" key="5">
    <source>
        <dbReference type="PIRSR" id="PIRSR602403-1"/>
    </source>
</evidence>
<dbReference type="GO" id="GO:0005506">
    <property type="term" value="F:iron ion binding"/>
    <property type="evidence" value="ECO:0007669"/>
    <property type="project" value="InterPro"/>
</dbReference>
<organism evidence="8 9">
    <name type="scientific">Dothidotthia symphoricarpi CBS 119687</name>
    <dbReference type="NCBI Taxonomy" id="1392245"/>
    <lineage>
        <taxon>Eukaryota</taxon>
        <taxon>Fungi</taxon>
        <taxon>Dikarya</taxon>
        <taxon>Ascomycota</taxon>
        <taxon>Pezizomycotina</taxon>
        <taxon>Dothideomycetes</taxon>
        <taxon>Pleosporomycetidae</taxon>
        <taxon>Pleosporales</taxon>
        <taxon>Dothidotthiaceae</taxon>
        <taxon>Dothidotthia</taxon>
    </lineage>
</organism>
<dbReference type="OrthoDB" id="3934656at2759"/>
<dbReference type="PROSITE" id="PS00086">
    <property type="entry name" value="CYTOCHROME_P450"/>
    <property type="match status" value="1"/>
</dbReference>
<comment type="cofactor">
    <cofactor evidence="1 5">
        <name>heme</name>
        <dbReference type="ChEBI" id="CHEBI:30413"/>
    </cofactor>
</comment>
<dbReference type="PRINTS" id="PR00385">
    <property type="entry name" value="P450"/>
</dbReference>
<evidence type="ECO:0000256" key="4">
    <source>
        <dbReference type="ARBA" id="ARBA00023004"/>
    </source>
</evidence>
<proteinExistence type="inferred from homology"/>
<sequence length="520" mass="58460">MIGDIVGSFSLFTIVAGCVIVLAVRLLYNKYGTGLQHVPGPFLAGFTDFYRLFVTWGRRPQQWHIRLHQQYGDLVRLGPRTVSCASNKAAKKIYALNAGFIKSDFYLVQQTLSNGVALKTLFTSTDEAFHAKLRRAVNNAYAMTSLVQFEPLVDSTTSEFLAQMEERYANRKDSSGIVDFGEWLQFYAFDVICELTFSKRMGFVDRGEDVGNIISSLEWTLRYAAVIGQIPILDRFFLKNPVRRWMSSQGLIRASPVAEFAKERIAESKAKPKGAVDSTAVDSISRRDLLSRFQEAHKKDPDFIDQGRVLALTAANMIAGSDTTAISLRAIFYNLIRNPDKLAKLRAEFDDAESKGAFWHGDPLVRWNDVRDLPYLSAVINESLRTHPAVGLPLERITPAGGLQICDTVLPPGSNVGCNAWVLHRDTALWGADADSWRPERWIEASEAKKSEMKNSMFAFGAGARTCIGKNISYLEMYKLVPAVLHSFDIELAYPEKEWTLCNAWFVKQSDFFVKLRSRT</sequence>
<evidence type="ECO:0000313" key="8">
    <source>
        <dbReference type="EMBL" id="KAF2133633.1"/>
    </source>
</evidence>
<dbReference type="CDD" id="cd11060">
    <property type="entry name" value="CYP57A1-like"/>
    <property type="match status" value="1"/>
</dbReference>
<dbReference type="GO" id="GO:0016705">
    <property type="term" value="F:oxidoreductase activity, acting on paired donors, with incorporation or reduction of molecular oxygen"/>
    <property type="evidence" value="ECO:0007669"/>
    <property type="project" value="InterPro"/>
</dbReference>
<gene>
    <name evidence="8" type="ORF">P153DRAFT_161019</name>
</gene>
<dbReference type="EMBL" id="ML977499">
    <property type="protein sequence ID" value="KAF2133633.1"/>
    <property type="molecule type" value="Genomic_DNA"/>
</dbReference>
<comment type="similarity">
    <text evidence="2 6">Belongs to the cytochrome P450 family.</text>
</comment>
<protein>
    <submittedName>
        <fullName evidence="8">Pisatin demethylase</fullName>
    </submittedName>
</protein>
<keyword evidence="8" id="KW-0808">Transferase</keyword>
<dbReference type="Pfam" id="PF00067">
    <property type="entry name" value="p450"/>
    <property type="match status" value="1"/>
</dbReference>
<keyword evidence="6" id="KW-0560">Oxidoreductase</keyword>
<dbReference type="PRINTS" id="PR00465">
    <property type="entry name" value="EP450IV"/>
</dbReference>
<dbReference type="InterPro" id="IPR036396">
    <property type="entry name" value="Cyt_P450_sf"/>
</dbReference>
<dbReference type="SUPFAM" id="SSF48264">
    <property type="entry name" value="Cytochrome P450"/>
    <property type="match status" value="1"/>
</dbReference>
<dbReference type="Gene3D" id="1.10.630.10">
    <property type="entry name" value="Cytochrome P450"/>
    <property type="match status" value="1"/>
</dbReference>
<dbReference type="InterPro" id="IPR001128">
    <property type="entry name" value="Cyt_P450"/>
</dbReference>
<dbReference type="FunFam" id="1.10.630.10:FF:000050">
    <property type="entry name" value="Cytochrome P450 monooxygenase"/>
    <property type="match status" value="1"/>
</dbReference>
<dbReference type="PANTHER" id="PTHR24305:SF232">
    <property type="entry name" value="P450, PUTATIVE (EUROFUNG)-RELATED"/>
    <property type="match status" value="1"/>
</dbReference>
<keyword evidence="5 6" id="KW-0349">Heme</keyword>
<evidence type="ECO:0000256" key="3">
    <source>
        <dbReference type="ARBA" id="ARBA00022723"/>
    </source>
</evidence>
<keyword evidence="7" id="KW-0472">Membrane</keyword>
<evidence type="ECO:0000313" key="9">
    <source>
        <dbReference type="Proteomes" id="UP000799771"/>
    </source>
</evidence>
<dbReference type="RefSeq" id="XP_033528020.1">
    <property type="nucleotide sequence ID" value="XM_033662266.1"/>
</dbReference>
<evidence type="ECO:0000256" key="7">
    <source>
        <dbReference type="SAM" id="Phobius"/>
    </source>
</evidence>
<dbReference type="InterPro" id="IPR050121">
    <property type="entry name" value="Cytochrome_P450_monoxygenase"/>
</dbReference>
<keyword evidence="7" id="KW-0812">Transmembrane</keyword>
<keyword evidence="4 5" id="KW-0408">Iron</keyword>